<comment type="similarity">
    <text evidence="1 5">Belongs to the cyclin family.</text>
</comment>
<dbReference type="InterPro" id="IPR036915">
    <property type="entry name" value="Cyclin-like_sf"/>
</dbReference>
<accession>A0A139AQM5</accession>
<dbReference type="SUPFAM" id="SSF47954">
    <property type="entry name" value="Cyclin-like"/>
    <property type="match status" value="1"/>
</dbReference>
<evidence type="ECO:0000256" key="1">
    <source>
        <dbReference type="ARBA" id="ARBA00008742"/>
    </source>
</evidence>
<reference evidence="8 9" key="1">
    <citation type="journal article" date="2015" name="Genome Biol. Evol.">
        <title>Phylogenomic analyses indicate that early fungi evolved digesting cell walls of algal ancestors of land plants.</title>
        <authorList>
            <person name="Chang Y."/>
            <person name="Wang S."/>
            <person name="Sekimoto S."/>
            <person name="Aerts A.L."/>
            <person name="Choi C."/>
            <person name="Clum A."/>
            <person name="LaButti K.M."/>
            <person name="Lindquist E.A."/>
            <person name="Yee Ngan C."/>
            <person name="Ohm R.A."/>
            <person name="Salamov A.A."/>
            <person name="Grigoriev I.V."/>
            <person name="Spatafora J.W."/>
            <person name="Berbee M.L."/>
        </authorList>
    </citation>
    <scope>NUCLEOTIDE SEQUENCE [LARGE SCALE GENOMIC DNA]</scope>
    <source>
        <strain evidence="8 9">JEL478</strain>
    </source>
</reference>
<gene>
    <name evidence="8" type="ORF">M427DRAFT_53494</name>
</gene>
<keyword evidence="9" id="KW-1185">Reference proteome</keyword>
<dbReference type="PANTHER" id="PTHR10177">
    <property type="entry name" value="CYCLINS"/>
    <property type="match status" value="1"/>
</dbReference>
<dbReference type="AlphaFoldDB" id="A0A139AQM5"/>
<feature type="region of interest" description="Disordered" evidence="6">
    <location>
        <begin position="292"/>
        <end position="345"/>
    </location>
</feature>
<dbReference type="Gene3D" id="1.10.472.10">
    <property type="entry name" value="Cyclin-like"/>
    <property type="match status" value="2"/>
</dbReference>
<evidence type="ECO:0000259" key="7">
    <source>
        <dbReference type="SMART" id="SM00385"/>
    </source>
</evidence>
<evidence type="ECO:0000313" key="9">
    <source>
        <dbReference type="Proteomes" id="UP000070544"/>
    </source>
</evidence>
<dbReference type="STRING" id="1344416.A0A139AQM5"/>
<evidence type="ECO:0000256" key="5">
    <source>
        <dbReference type="RuleBase" id="RU000383"/>
    </source>
</evidence>
<dbReference type="Pfam" id="PF00134">
    <property type="entry name" value="Cyclin_N"/>
    <property type="match status" value="1"/>
</dbReference>
<evidence type="ECO:0000256" key="6">
    <source>
        <dbReference type="SAM" id="MobiDB-lite"/>
    </source>
</evidence>
<evidence type="ECO:0000256" key="3">
    <source>
        <dbReference type="ARBA" id="ARBA00023127"/>
    </source>
</evidence>
<evidence type="ECO:0000256" key="4">
    <source>
        <dbReference type="ARBA" id="ARBA00023306"/>
    </source>
</evidence>
<dbReference type="InterPro" id="IPR039361">
    <property type="entry name" value="Cyclin"/>
</dbReference>
<keyword evidence="2" id="KW-0132">Cell division</keyword>
<evidence type="ECO:0000256" key="2">
    <source>
        <dbReference type="ARBA" id="ARBA00022618"/>
    </source>
</evidence>
<dbReference type="Proteomes" id="UP000070544">
    <property type="component" value="Unassembled WGS sequence"/>
</dbReference>
<dbReference type="GO" id="GO:0051726">
    <property type="term" value="P:regulation of cell cycle"/>
    <property type="evidence" value="ECO:0007669"/>
    <property type="project" value="UniProtKB-ARBA"/>
</dbReference>
<feature type="domain" description="Cyclin-like" evidence="7">
    <location>
        <begin position="39"/>
        <end position="125"/>
    </location>
</feature>
<sequence length="365" mass="40575">MADLDAGCLFDEEQQFGPLPHYLSLQPEINAEMRYTLVEWLSDIANEYRQCSTTLHRSIDLLDRYLSLRRVPRRELQVVGIVALWIASKFEESPKRVLSIGVVEDLCCRWYSRGDLRQMEITMLTTLDFVVDRPTADNFVHTFAAKLGLLDAVLHCQLDPAEFSRARQSRRRDDAKLWNILELALNLSHRALHYEEFIGSLRSIIALASLQLAGSAFGLGLSQPFADPVLVSQVSTKLSAIHPIFHPIPSASLPEPLSPATTNPSDPASPSRASSRFSGDFSTVSSMSSMMLDVAPPAPPRRKRNSWFMGPRPTGPGTPSEEPVAGSGLQGVEASTYTPLTPPLTPQDWQIVGTWRPGSLRQQYH</sequence>
<keyword evidence="4" id="KW-0131">Cell cycle</keyword>
<keyword evidence="3 5" id="KW-0195">Cyclin</keyword>
<dbReference type="OrthoDB" id="2136529at2759"/>
<proteinExistence type="inferred from homology"/>
<dbReference type="GO" id="GO:0051301">
    <property type="term" value="P:cell division"/>
    <property type="evidence" value="ECO:0007669"/>
    <property type="project" value="UniProtKB-KW"/>
</dbReference>
<feature type="compositionally biased region" description="Low complexity" evidence="6">
    <location>
        <begin position="252"/>
        <end position="278"/>
    </location>
</feature>
<dbReference type="EMBL" id="KQ965740">
    <property type="protein sequence ID" value="KXS19039.1"/>
    <property type="molecule type" value="Genomic_DNA"/>
</dbReference>
<dbReference type="SMART" id="SM00385">
    <property type="entry name" value="CYCLIN"/>
    <property type="match status" value="1"/>
</dbReference>
<organism evidence="8 9">
    <name type="scientific">Gonapodya prolifera (strain JEL478)</name>
    <name type="common">Monoblepharis prolifera</name>
    <dbReference type="NCBI Taxonomy" id="1344416"/>
    <lineage>
        <taxon>Eukaryota</taxon>
        <taxon>Fungi</taxon>
        <taxon>Fungi incertae sedis</taxon>
        <taxon>Chytridiomycota</taxon>
        <taxon>Chytridiomycota incertae sedis</taxon>
        <taxon>Monoblepharidomycetes</taxon>
        <taxon>Monoblepharidales</taxon>
        <taxon>Gonapodyaceae</taxon>
        <taxon>Gonapodya</taxon>
    </lineage>
</organism>
<dbReference type="InterPro" id="IPR013763">
    <property type="entry name" value="Cyclin-like_dom"/>
</dbReference>
<dbReference type="InterPro" id="IPR006671">
    <property type="entry name" value="Cyclin_N"/>
</dbReference>
<feature type="region of interest" description="Disordered" evidence="6">
    <location>
        <begin position="252"/>
        <end position="279"/>
    </location>
</feature>
<dbReference type="FunFam" id="1.10.472.10:FF:000010">
    <property type="entry name" value="G1/S-specific cyclin Cln1"/>
    <property type="match status" value="1"/>
</dbReference>
<name>A0A139AQM5_GONPJ</name>
<protein>
    <recommendedName>
        <fullName evidence="7">Cyclin-like domain-containing protein</fullName>
    </recommendedName>
</protein>
<evidence type="ECO:0000313" key="8">
    <source>
        <dbReference type="EMBL" id="KXS19039.1"/>
    </source>
</evidence>
<dbReference type="GO" id="GO:0019887">
    <property type="term" value="F:protein kinase regulator activity"/>
    <property type="evidence" value="ECO:0007669"/>
    <property type="project" value="UniProtKB-ARBA"/>
</dbReference>